<dbReference type="RefSeq" id="WP_091310561.1">
    <property type="nucleotide sequence ID" value="NZ_CBCSJU010000002.1"/>
</dbReference>
<feature type="transmembrane region" description="Helical" evidence="6">
    <location>
        <begin position="196"/>
        <end position="217"/>
    </location>
</feature>
<feature type="transmembrane region" description="Helical" evidence="6">
    <location>
        <begin position="383"/>
        <end position="404"/>
    </location>
</feature>
<dbReference type="STRING" id="402734.SAMN05660918_1468"/>
<evidence type="ECO:0000256" key="2">
    <source>
        <dbReference type="ARBA" id="ARBA00022475"/>
    </source>
</evidence>
<evidence type="ECO:0000256" key="6">
    <source>
        <dbReference type="SAM" id="Phobius"/>
    </source>
</evidence>
<keyword evidence="2" id="KW-1003">Cell membrane</keyword>
<reference evidence="8" key="1">
    <citation type="submission" date="2016-10" db="EMBL/GenBank/DDBJ databases">
        <authorList>
            <person name="Varghese N."/>
            <person name="Submissions S."/>
        </authorList>
    </citation>
    <scope>NUCLEOTIDE SEQUENCE [LARGE SCALE GENOMIC DNA]</scope>
    <source>
        <strain evidence="8">DSM 17934</strain>
    </source>
</reference>
<evidence type="ECO:0000256" key="4">
    <source>
        <dbReference type="ARBA" id="ARBA00022989"/>
    </source>
</evidence>
<feature type="transmembrane region" description="Helical" evidence="6">
    <location>
        <begin position="355"/>
        <end position="376"/>
    </location>
</feature>
<dbReference type="EMBL" id="FNYA01000002">
    <property type="protein sequence ID" value="SEI70140.1"/>
    <property type="molecule type" value="Genomic_DNA"/>
</dbReference>
<feature type="transmembrane region" description="Helical" evidence="6">
    <location>
        <begin position="44"/>
        <end position="67"/>
    </location>
</feature>
<feature type="transmembrane region" description="Helical" evidence="6">
    <location>
        <begin position="155"/>
        <end position="176"/>
    </location>
</feature>
<evidence type="ECO:0000256" key="3">
    <source>
        <dbReference type="ARBA" id="ARBA00022692"/>
    </source>
</evidence>
<evidence type="ECO:0000256" key="1">
    <source>
        <dbReference type="ARBA" id="ARBA00004651"/>
    </source>
</evidence>
<feature type="transmembrane region" description="Helical" evidence="6">
    <location>
        <begin position="410"/>
        <end position="433"/>
    </location>
</feature>
<feature type="transmembrane region" description="Helical" evidence="6">
    <location>
        <begin position="267"/>
        <end position="289"/>
    </location>
</feature>
<feature type="transmembrane region" description="Helical" evidence="6">
    <location>
        <begin position="88"/>
        <end position="109"/>
    </location>
</feature>
<sequence length="499" mass="57143">MSSNRSLFKQTLIYGIATVLPRVISFLLVGLHTDLMPKVAYGEITILLAYMIFFNVILSYGMETAFFRFYHKEGTSDIELAKQNKKEVVSTATVSIFWSTILFLCIALLFQKTLAGLLNVNKEYVNYAIWILAFDALVIIPFSKLRADQRPIRYSVYKISNVIINMLLNVFLLAILPKLAHNNPQGFWSTFYFEDYQIGYVFLANLIASLFTFLLFMPHYFQPNWMFNKVLWKQMLKYGWPILFAGLAFGINEHLDKILLSEWLDPATAKAAVGAYSACYKIGLFMVLFRTAYTLGIEPFFFSQAGNANAPQTYATVTKYFVILGSLILLVVVVFADVVKYFLVRQPEYWEAMNIVPLIIIANFFLGIYTSLSVWYKLIDKTIIGAYISAIGAIITLSLNYVLIVMFNMSYLGSAIATICAYGSMMVISYYLGREKYPIPFEMKKILTYLFASIALACISFYVDILRETFVFGILAIIGFSYYIYKNEKEVILRIIKRK</sequence>
<comment type="subcellular location">
    <subcellularLocation>
        <location evidence="1">Cell membrane</location>
        <topology evidence="1">Multi-pass membrane protein</topology>
    </subcellularLocation>
</comment>
<dbReference type="PANTHER" id="PTHR30250">
    <property type="entry name" value="PST FAMILY PREDICTED COLANIC ACID TRANSPORTER"/>
    <property type="match status" value="1"/>
</dbReference>
<dbReference type="InterPro" id="IPR002797">
    <property type="entry name" value="Polysacc_synth"/>
</dbReference>
<feature type="transmembrane region" description="Helical" evidence="6">
    <location>
        <begin position="12"/>
        <end position="32"/>
    </location>
</feature>
<keyword evidence="4 6" id="KW-1133">Transmembrane helix</keyword>
<feature type="transmembrane region" description="Helical" evidence="6">
    <location>
        <begin position="124"/>
        <end position="143"/>
    </location>
</feature>
<name>A0A1H6T1K3_9FLAO</name>
<dbReference type="AlphaFoldDB" id="A0A1H6T1K3"/>
<dbReference type="Proteomes" id="UP000199702">
    <property type="component" value="Unassembled WGS sequence"/>
</dbReference>
<dbReference type="Pfam" id="PF01943">
    <property type="entry name" value="Polysacc_synt"/>
    <property type="match status" value="1"/>
</dbReference>
<gene>
    <name evidence="7" type="ORF">SAMN05660918_1468</name>
</gene>
<organism evidence="7 8">
    <name type="scientific">Flavobacterium terrigena</name>
    <dbReference type="NCBI Taxonomy" id="402734"/>
    <lineage>
        <taxon>Bacteria</taxon>
        <taxon>Pseudomonadati</taxon>
        <taxon>Bacteroidota</taxon>
        <taxon>Flavobacteriia</taxon>
        <taxon>Flavobacteriales</taxon>
        <taxon>Flavobacteriaceae</taxon>
        <taxon>Flavobacterium</taxon>
    </lineage>
</organism>
<dbReference type="PANTHER" id="PTHR30250:SF11">
    <property type="entry name" value="O-ANTIGEN TRANSPORTER-RELATED"/>
    <property type="match status" value="1"/>
</dbReference>
<feature type="transmembrane region" description="Helical" evidence="6">
    <location>
        <begin position="469"/>
        <end position="485"/>
    </location>
</feature>
<keyword evidence="5 6" id="KW-0472">Membrane</keyword>
<evidence type="ECO:0000313" key="7">
    <source>
        <dbReference type="EMBL" id="SEI70140.1"/>
    </source>
</evidence>
<dbReference type="OrthoDB" id="9814608at2"/>
<evidence type="ECO:0000256" key="5">
    <source>
        <dbReference type="ARBA" id="ARBA00023136"/>
    </source>
</evidence>
<protein>
    <submittedName>
        <fullName evidence="7">Membrane protein involved in the export of O-antigen and teichoic acid</fullName>
    </submittedName>
</protein>
<keyword evidence="3 6" id="KW-0812">Transmembrane</keyword>
<evidence type="ECO:0000313" key="8">
    <source>
        <dbReference type="Proteomes" id="UP000199702"/>
    </source>
</evidence>
<feature type="transmembrane region" description="Helical" evidence="6">
    <location>
        <begin position="320"/>
        <end position="343"/>
    </location>
</feature>
<feature type="transmembrane region" description="Helical" evidence="6">
    <location>
        <begin position="445"/>
        <end position="463"/>
    </location>
</feature>
<accession>A0A1H6T1K3</accession>
<proteinExistence type="predicted"/>
<feature type="transmembrane region" description="Helical" evidence="6">
    <location>
        <begin position="238"/>
        <end position="255"/>
    </location>
</feature>
<keyword evidence="8" id="KW-1185">Reference proteome</keyword>
<dbReference type="InterPro" id="IPR050833">
    <property type="entry name" value="Poly_Biosynth_Transport"/>
</dbReference>
<dbReference type="GO" id="GO:0005886">
    <property type="term" value="C:plasma membrane"/>
    <property type="evidence" value="ECO:0007669"/>
    <property type="project" value="UniProtKB-SubCell"/>
</dbReference>